<reference evidence="2 3" key="1">
    <citation type="journal article" date="2012" name="Nat. Biotechnol.">
        <title>Draft genome sequence of pigeonpea (Cajanus cajan), an orphan legume crop of resource-poor farmers.</title>
        <authorList>
            <person name="Varshney R.K."/>
            <person name="Chen W."/>
            <person name="Li Y."/>
            <person name="Bharti A.K."/>
            <person name="Saxena R.K."/>
            <person name="Schlueter J.A."/>
            <person name="Donoghue M.T."/>
            <person name="Azam S."/>
            <person name="Fan G."/>
            <person name="Whaley A.M."/>
            <person name="Farmer A.D."/>
            <person name="Sheridan J."/>
            <person name="Iwata A."/>
            <person name="Tuteja R."/>
            <person name="Penmetsa R.V."/>
            <person name="Wu W."/>
            <person name="Upadhyaya H.D."/>
            <person name="Yang S.P."/>
            <person name="Shah T."/>
            <person name="Saxena K.B."/>
            <person name="Michael T."/>
            <person name="McCombie W.R."/>
            <person name="Yang B."/>
            <person name="Zhang G."/>
            <person name="Yang H."/>
            <person name="Wang J."/>
            <person name="Spillane C."/>
            <person name="Cook D.R."/>
            <person name="May G.D."/>
            <person name="Xu X."/>
            <person name="Jackson S.A."/>
        </authorList>
    </citation>
    <scope>NUCLEOTIDE SEQUENCE [LARGE SCALE GENOMIC DNA]</scope>
    <source>
        <strain evidence="3">cv. Asha</strain>
    </source>
</reference>
<dbReference type="Gramene" id="C.cajan_07585.t">
    <property type="protein sequence ID" value="C.cajan_07585.t.cds1"/>
    <property type="gene ID" value="C.cajan_07585"/>
</dbReference>
<dbReference type="Pfam" id="PF13966">
    <property type="entry name" value="zf-RVT"/>
    <property type="match status" value="1"/>
</dbReference>
<sequence length="57" mass="6832">MHRGMTMDPLCLVCHDESETLIHALRDCKVTRSVWINIFNGMLQTNFFTMDWMLWLE</sequence>
<evidence type="ECO:0000313" key="2">
    <source>
        <dbReference type="EMBL" id="KYP75094.1"/>
    </source>
</evidence>
<name>A0A151U726_CAJCA</name>
<evidence type="ECO:0000259" key="1">
    <source>
        <dbReference type="Pfam" id="PF13966"/>
    </source>
</evidence>
<accession>A0A151U726</accession>
<feature type="domain" description="Reverse transcriptase zinc-binding" evidence="1">
    <location>
        <begin position="2"/>
        <end position="35"/>
    </location>
</feature>
<proteinExistence type="predicted"/>
<evidence type="ECO:0000313" key="3">
    <source>
        <dbReference type="Proteomes" id="UP000075243"/>
    </source>
</evidence>
<dbReference type="AlphaFoldDB" id="A0A151U726"/>
<dbReference type="Proteomes" id="UP000075243">
    <property type="component" value="Chromosome 2"/>
</dbReference>
<dbReference type="EMBL" id="CM003604">
    <property type="protein sequence ID" value="KYP75094.1"/>
    <property type="molecule type" value="Genomic_DNA"/>
</dbReference>
<keyword evidence="3" id="KW-1185">Reference proteome</keyword>
<dbReference type="InterPro" id="IPR026960">
    <property type="entry name" value="RVT-Znf"/>
</dbReference>
<organism evidence="2 3">
    <name type="scientific">Cajanus cajan</name>
    <name type="common">Pigeon pea</name>
    <name type="synonym">Cajanus indicus</name>
    <dbReference type="NCBI Taxonomy" id="3821"/>
    <lineage>
        <taxon>Eukaryota</taxon>
        <taxon>Viridiplantae</taxon>
        <taxon>Streptophyta</taxon>
        <taxon>Embryophyta</taxon>
        <taxon>Tracheophyta</taxon>
        <taxon>Spermatophyta</taxon>
        <taxon>Magnoliopsida</taxon>
        <taxon>eudicotyledons</taxon>
        <taxon>Gunneridae</taxon>
        <taxon>Pentapetalae</taxon>
        <taxon>rosids</taxon>
        <taxon>fabids</taxon>
        <taxon>Fabales</taxon>
        <taxon>Fabaceae</taxon>
        <taxon>Papilionoideae</taxon>
        <taxon>50 kb inversion clade</taxon>
        <taxon>NPAAA clade</taxon>
        <taxon>indigoferoid/millettioid clade</taxon>
        <taxon>Phaseoleae</taxon>
        <taxon>Cajanus</taxon>
    </lineage>
</organism>
<protein>
    <recommendedName>
        <fullName evidence="1">Reverse transcriptase zinc-binding domain-containing protein</fullName>
    </recommendedName>
</protein>
<gene>
    <name evidence="2" type="ORF">KK1_007792</name>
</gene>